<reference evidence="3" key="1">
    <citation type="submission" date="2017-04" db="EMBL/GenBank/DDBJ databases">
        <authorList>
            <person name="Varghese N."/>
            <person name="Submissions S."/>
        </authorList>
    </citation>
    <scope>NUCLEOTIDE SEQUENCE [LARGE SCALE GENOMIC DNA]</scope>
    <source>
        <strain evidence="3">RKEM611</strain>
    </source>
</reference>
<feature type="signal peptide" evidence="1">
    <location>
        <begin position="1"/>
        <end position="21"/>
    </location>
</feature>
<evidence type="ECO:0000256" key="1">
    <source>
        <dbReference type="SAM" id="SignalP"/>
    </source>
</evidence>
<dbReference type="RefSeq" id="WP_132317535.1">
    <property type="nucleotide sequence ID" value="NZ_FWZT01000005.1"/>
</dbReference>
<evidence type="ECO:0000313" key="2">
    <source>
        <dbReference type="EMBL" id="SMF11356.1"/>
    </source>
</evidence>
<dbReference type="InterPro" id="IPR009003">
    <property type="entry name" value="Peptidase_S1_PA"/>
</dbReference>
<gene>
    <name evidence="2" type="ORF">SAMN06296036_10579</name>
</gene>
<dbReference type="SUPFAM" id="SSF50494">
    <property type="entry name" value="Trypsin-like serine proteases"/>
    <property type="match status" value="1"/>
</dbReference>
<name>A0A1Y6BN24_9BACT</name>
<dbReference type="Proteomes" id="UP000192907">
    <property type="component" value="Unassembled WGS sequence"/>
</dbReference>
<sequence length="284" mass="31177">MKSLFLWISGAVLAYSSPSLAFPEWGKDLTSLEASLGQQLTDPYNYEGIVALSNCSGSLVRFDDSLDTDPALVLTNGHCVGRIPPGTALYQRSSRKSFTILSPSGSRLGSVLASKLIYGTMTDTDMAIYELRDSYSTIRQRFDTEALTIARDYVELGSTIEVISGYWRRGYTCEAESIVFSLQEGDWFFKDSIRYSRPGCEVIGGTSGSPIVLAASRIVVGVNNTINESGRRCQINNPCEIDKTGKVTYERGIGYGQQISWLYTCRDESGTIDLKVEGCVLPQP</sequence>
<proteinExistence type="predicted"/>
<dbReference type="EMBL" id="FWZT01000005">
    <property type="protein sequence ID" value="SMF11356.1"/>
    <property type="molecule type" value="Genomic_DNA"/>
</dbReference>
<dbReference type="AlphaFoldDB" id="A0A1Y6BN24"/>
<dbReference type="OrthoDB" id="3233951at2"/>
<protein>
    <submittedName>
        <fullName evidence="2">V8-like Glu-specific endopeptidase</fullName>
    </submittedName>
</protein>
<accession>A0A1Y6BN24</accession>
<dbReference type="Pfam" id="PF13365">
    <property type="entry name" value="Trypsin_2"/>
    <property type="match status" value="1"/>
</dbReference>
<keyword evidence="3" id="KW-1185">Reference proteome</keyword>
<dbReference type="STRING" id="1513793.SAMN06296036_10579"/>
<feature type="chain" id="PRO_5013368741" evidence="1">
    <location>
        <begin position="22"/>
        <end position="284"/>
    </location>
</feature>
<keyword evidence="1" id="KW-0732">Signal</keyword>
<organism evidence="2 3">
    <name type="scientific">Pseudobacteriovorax antillogorgiicola</name>
    <dbReference type="NCBI Taxonomy" id="1513793"/>
    <lineage>
        <taxon>Bacteria</taxon>
        <taxon>Pseudomonadati</taxon>
        <taxon>Bdellovibrionota</taxon>
        <taxon>Oligoflexia</taxon>
        <taxon>Oligoflexales</taxon>
        <taxon>Pseudobacteriovoracaceae</taxon>
        <taxon>Pseudobacteriovorax</taxon>
    </lineage>
</organism>
<evidence type="ECO:0000313" key="3">
    <source>
        <dbReference type="Proteomes" id="UP000192907"/>
    </source>
</evidence>